<evidence type="ECO:0000256" key="3">
    <source>
        <dbReference type="ARBA" id="ARBA00022755"/>
    </source>
</evidence>
<protein>
    <recommendedName>
        <fullName evidence="6">Phosphoribosylglycinamide formyltransferase</fullName>
        <ecNumber evidence="6">2.1.2.2</ecNumber>
    </recommendedName>
    <alternativeName>
        <fullName evidence="6">5'-phosphoribosylglycinamide transformylase</fullName>
    </alternativeName>
    <alternativeName>
        <fullName evidence="6">GAR transformylase</fullName>
        <shortName evidence="6">GART</shortName>
    </alternativeName>
</protein>
<dbReference type="EMBL" id="CP003096">
    <property type="protein sequence ID" value="AER66882.1"/>
    <property type="molecule type" value="Genomic_DNA"/>
</dbReference>
<dbReference type="UniPathway" id="UPA00074">
    <property type="reaction ID" value="UER00126"/>
</dbReference>
<dbReference type="Pfam" id="PF00551">
    <property type="entry name" value="Formyl_trans_N"/>
    <property type="match status" value="1"/>
</dbReference>
<comment type="similarity">
    <text evidence="4 6">Belongs to the GART family.</text>
</comment>
<dbReference type="eggNOG" id="COG0299">
    <property type="taxonomic scope" value="Bacteria"/>
</dbReference>
<feature type="domain" description="Formyl transferase N-terminal" evidence="7">
    <location>
        <begin position="4"/>
        <end position="180"/>
    </location>
</feature>
<dbReference type="EC" id="2.1.2.2" evidence="6"/>
<dbReference type="OrthoDB" id="9806170at2"/>
<dbReference type="NCBIfam" id="TIGR00639">
    <property type="entry name" value="PurN"/>
    <property type="match status" value="1"/>
</dbReference>
<reference evidence="8 9" key="2">
    <citation type="journal article" date="2012" name="Stand. Genomic Sci.">
        <title>Genome sequence of the moderately thermophilic, amino-acid-degrading and sulfur-reducing bacterium Thermovirga lienii type strain (Cas60314(T)).</title>
        <authorList>
            <person name="Goker M."/>
            <person name="Saunders E."/>
            <person name="Lapidus A."/>
            <person name="Nolan M."/>
            <person name="Lucas S."/>
            <person name="Hammon N."/>
            <person name="Deshpande S."/>
            <person name="Cheng J.F."/>
            <person name="Han C."/>
            <person name="Tapia R."/>
            <person name="Goodwin L.A."/>
            <person name="Pitluck S."/>
            <person name="Liolios K."/>
            <person name="Mavromatis K."/>
            <person name="Pagani I."/>
            <person name="Ivanova N."/>
            <person name="Mikhailova N."/>
            <person name="Pati A."/>
            <person name="Chen A."/>
            <person name="Palaniappan K."/>
            <person name="Land M."/>
            <person name="Chang Y.J."/>
            <person name="Jeffries C.D."/>
            <person name="Brambilla E.M."/>
            <person name="Rohde M."/>
            <person name="Spring S."/>
            <person name="Detter J.C."/>
            <person name="Woyke T."/>
            <person name="Bristow J."/>
            <person name="Eisen J.A."/>
            <person name="Markowitz V."/>
            <person name="Hugenholtz P."/>
            <person name="Kyrpides N.C."/>
            <person name="Klenk H.P."/>
        </authorList>
    </citation>
    <scope>NUCLEOTIDE SEQUENCE [LARGE SCALE GENOMIC DNA]</scope>
    <source>
        <strain evidence="9">ATCC BAA-1197 / DSM 17291 / Cas60314</strain>
    </source>
</reference>
<evidence type="ECO:0000256" key="4">
    <source>
        <dbReference type="ARBA" id="ARBA00038440"/>
    </source>
</evidence>
<dbReference type="GO" id="GO:0005737">
    <property type="term" value="C:cytoplasm"/>
    <property type="evidence" value="ECO:0007669"/>
    <property type="project" value="TreeGrafter"/>
</dbReference>
<accession>G7V599</accession>
<dbReference type="InterPro" id="IPR004607">
    <property type="entry name" value="GART"/>
</dbReference>
<sequence length="197" mass="21913">MTSVAVLISGRGTNMETIVKNCQAGKIPATVAFVGSSKKNAEGLKKAKNLGIPTVVLPYQEGVETAEKTLLEELKNHHVEWIILAGFMRILSPKVVRSYPNRIVNIHPSLLPSFPGVDAIRQAFEYGVKVTGVTVHLVDEEVDHGPILAQMPVRISPYDTLETLEEKIHRVEHYLYTEVLKDLFTNGQSATRMRRDV</sequence>
<reference evidence="9" key="1">
    <citation type="submission" date="2011-10" db="EMBL/GenBank/DDBJ databases">
        <title>The complete genome of chromosome of Thermovirga lienii DSM 17291.</title>
        <authorList>
            <consortium name="US DOE Joint Genome Institute (JGI-PGF)"/>
            <person name="Lucas S."/>
            <person name="Copeland A."/>
            <person name="Lapidus A."/>
            <person name="Glavina del Rio T."/>
            <person name="Dalin E."/>
            <person name="Tice H."/>
            <person name="Bruce D."/>
            <person name="Goodwin L."/>
            <person name="Pitluck S."/>
            <person name="Peters L."/>
            <person name="Mikhailova N."/>
            <person name="Saunders E."/>
            <person name="Kyrpides N."/>
            <person name="Mavromatis K."/>
            <person name="Ivanova N."/>
            <person name="Last F.I."/>
            <person name="Brettin T."/>
            <person name="Detter J.C."/>
            <person name="Han C."/>
            <person name="Larimer F."/>
            <person name="Land M."/>
            <person name="Hauser L."/>
            <person name="Markowitz V."/>
            <person name="Cheng J.-F."/>
            <person name="Hugenholtz P."/>
            <person name="Woyke T."/>
            <person name="Wu D."/>
            <person name="Spring S."/>
            <person name="Schroeder M."/>
            <person name="Brambilla E.-M."/>
            <person name="Klenk H.-P."/>
            <person name="Eisen J.A."/>
        </authorList>
    </citation>
    <scope>NUCLEOTIDE SEQUENCE [LARGE SCALE GENOMIC DNA]</scope>
    <source>
        <strain evidence="9">ATCC BAA-1197 / DSM 17291 / Cas60314</strain>
    </source>
</reference>
<name>G7V599_THELD</name>
<comment type="function">
    <text evidence="6">Catalyzes the transfer of a formyl group from 10-formyltetrahydrofolate to 5-phospho-ribosyl-glycinamide (GAR), producing 5-phospho-ribosyl-N-formylglycinamide (FGAR) and tetrahydrofolate.</text>
</comment>
<dbReference type="PANTHER" id="PTHR43369:SF2">
    <property type="entry name" value="PHOSPHORIBOSYLGLYCINAMIDE FORMYLTRANSFERASE"/>
    <property type="match status" value="1"/>
</dbReference>
<feature type="binding site" evidence="6">
    <location>
        <begin position="88"/>
        <end position="91"/>
    </location>
    <ligand>
        <name>(6R)-10-formyltetrahydrofolate</name>
        <dbReference type="ChEBI" id="CHEBI:195366"/>
    </ligand>
</feature>
<evidence type="ECO:0000259" key="7">
    <source>
        <dbReference type="Pfam" id="PF00551"/>
    </source>
</evidence>
<dbReference type="InterPro" id="IPR001555">
    <property type="entry name" value="GART_AS"/>
</dbReference>
<feature type="active site" description="Proton donor" evidence="6">
    <location>
        <position position="107"/>
    </location>
</feature>
<dbReference type="InterPro" id="IPR036477">
    <property type="entry name" value="Formyl_transf_N_sf"/>
</dbReference>
<evidence type="ECO:0000256" key="1">
    <source>
        <dbReference type="ARBA" id="ARBA00005054"/>
    </source>
</evidence>
<proteinExistence type="inferred from homology"/>
<organism evidence="8 9">
    <name type="scientific">Thermovirga lienii (strain ATCC BAA-1197 / DSM 17291 / Cas60314)</name>
    <dbReference type="NCBI Taxonomy" id="580340"/>
    <lineage>
        <taxon>Bacteria</taxon>
        <taxon>Thermotogati</taxon>
        <taxon>Synergistota</taxon>
        <taxon>Synergistia</taxon>
        <taxon>Synergistales</taxon>
        <taxon>Thermovirgaceae</taxon>
        <taxon>Thermovirga</taxon>
    </lineage>
</organism>
<feature type="binding site" evidence="6">
    <location>
        <position position="105"/>
    </location>
    <ligand>
        <name>(6R)-10-formyltetrahydrofolate</name>
        <dbReference type="ChEBI" id="CHEBI:195366"/>
    </ligand>
</feature>
<dbReference type="Gene3D" id="3.40.50.170">
    <property type="entry name" value="Formyl transferase, N-terminal domain"/>
    <property type="match status" value="1"/>
</dbReference>
<dbReference type="KEGG" id="tli:Tlie_1150"/>
<dbReference type="HAMAP" id="MF_01930">
    <property type="entry name" value="PurN"/>
    <property type="match status" value="1"/>
</dbReference>
<dbReference type="CDD" id="cd08645">
    <property type="entry name" value="FMT_core_GART"/>
    <property type="match status" value="1"/>
</dbReference>
<dbReference type="AlphaFoldDB" id="G7V599"/>
<evidence type="ECO:0000256" key="2">
    <source>
        <dbReference type="ARBA" id="ARBA00022679"/>
    </source>
</evidence>
<dbReference type="STRING" id="580340.Tlie_1150"/>
<feature type="binding site" evidence="6">
    <location>
        <begin position="12"/>
        <end position="14"/>
    </location>
    <ligand>
        <name>N(1)-(5-phospho-beta-D-ribosyl)glycinamide</name>
        <dbReference type="ChEBI" id="CHEBI:143788"/>
    </ligand>
</feature>
<evidence type="ECO:0000256" key="6">
    <source>
        <dbReference type="HAMAP-Rule" id="MF_01930"/>
    </source>
</evidence>
<comment type="catalytic activity">
    <reaction evidence="5 6">
        <text>N(1)-(5-phospho-beta-D-ribosyl)glycinamide + (6R)-10-formyltetrahydrofolate = N(2)-formyl-N(1)-(5-phospho-beta-D-ribosyl)glycinamide + (6S)-5,6,7,8-tetrahydrofolate + H(+)</text>
        <dbReference type="Rhea" id="RHEA:15053"/>
        <dbReference type="ChEBI" id="CHEBI:15378"/>
        <dbReference type="ChEBI" id="CHEBI:57453"/>
        <dbReference type="ChEBI" id="CHEBI:143788"/>
        <dbReference type="ChEBI" id="CHEBI:147286"/>
        <dbReference type="ChEBI" id="CHEBI:195366"/>
        <dbReference type="EC" id="2.1.2.2"/>
    </reaction>
</comment>
<evidence type="ECO:0000313" key="9">
    <source>
        <dbReference type="Proteomes" id="UP000005868"/>
    </source>
</evidence>
<gene>
    <name evidence="6" type="primary">purN</name>
    <name evidence="8" type="ordered locus">Tlie_1150</name>
</gene>
<keyword evidence="9" id="KW-1185">Reference proteome</keyword>
<dbReference type="InterPro" id="IPR002376">
    <property type="entry name" value="Formyl_transf_N"/>
</dbReference>
<keyword evidence="2 6" id="KW-0808">Transferase</keyword>
<comment type="caution">
    <text evidence="6">Lacks conserved residue(s) required for the propagation of feature annotation.</text>
</comment>
<comment type="pathway">
    <text evidence="1 6">Purine metabolism; IMP biosynthesis via de novo pathway; N(2)-formyl-N(1)-(5-phospho-D-ribosyl)glycinamide from N(1)-(5-phospho-D-ribosyl)glycinamide (10-formyl THF route): step 1/1.</text>
</comment>
<dbReference type="HOGENOM" id="CLU_038395_1_3_0"/>
<evidence type="ECO:0000313" key="8">
    <source>
        <dbReference type="EMBL" id="AER66882.1"/>
    </source>
</evidence>
<dbReference type="PROSITE" id="PS00373">
    <property type="entry name" value="GART"/>
    <property type="match status" value="1"/>
</dbReference>
<evidence type="ECO:0000256" key="5">
    <source>
        <dbReference type="ARBA" id="ARBA00047664"/>
    </source>
</evidence>
<dbReference type="SUPFAM" id="SSF53328">
    <property type="entry name" value="Formyltransferase"/>
    <property type="match status" value="1"/>
</dbReference>
<dbReference type="GO" id="GO:0004644">
    <property type="term" value="F:phosphoribosylglycinamide formyltransferase activity"/>
    <property type="evidence" value="ECO:0007669"/>
    <property type="project" value="UniProtKB-UniRule"/>
</dbReference>
<feature type="site" description="Raises pKa of active site His" evidence="6">
    <location>
        <position position="143"/>
    </location>
</feature>
<dbReference type="PANTHER" id="PTHR43369">
    <property type="entry name" value="PHOSPHORIBOSYLGLYCINAMIDE FORMYLTRANSFERASE"/>
    <property type="match status" value="1"/>
</dbReference>
<dbReference type="GO" id="GO:0006189">
    <property type="term" value="P:'de novo' IMP biosynthetic process"/>
    <property type="evidence" value="ECO:0007669"/>
    <property type="project" value="UniProtKB-UniRule"/>
</dbReference>
<dbReference type="Proteomes" id="UP000005868">
    <property type="component" value="Chromosome"/>
</dbReference>
<keyword evidence="3 6" id="KW-0658">Purine biosynthesis</keyword>